<comment type="caution">
    <text evidence="1">The sequence shown here is derived from an EMBL/GenBank/DDBJ whole genome shotgun (WGS) entry which is preliminary data.</text>
</comment>
<feature type="non-terminal residue" evidence="1">
    <location>
        <position position="262"/>
    </location>
</feature>
<keyword evidence="2" id="KW-1185">Reference proteome</keyword>
<protein>
    <submittedName>
        <fullName evidence="1">Uncharacterized protein</fullName>
    </submittedName>
</protein>
<proteinExistence type="predicted"/>
<sequence>MPVNPVQSASCFSCLQVLIGELPGDFLRLEVTRAQRQISADEQAALALQHQLSGVAFRTAQAVGRLTISVIEAKLVKNYGVTRMDPYVRIRIGHNVYETHTDYNGAKNPHWNKIFHCFLSPGVTAFHVEIYDECAFTVNEKIAWAHVVVPEATFSGETCDIWHPLSGRQGELKEGAINLVMSYQPLPPGALAAPSPVVVVNTPYMMPGMVQYPASTGFGYPGYSLPAIQPGMVQAQPAANPALPPVAHQPAPVNITDDDVKQ</sequence>
<reference evidence="1 2" key="1">
    <citation type="journal article" date="2020" name="Cell">
        <title>Large-Scale Comparative Analyses of Tick Genomes Elucidate Their Genetic Diversity and Vector Capacities.</title>
        <authorList>
            <consortium name="Tick Genome and Microbiome Consortium (TIGMIC)"/>
            <person name="Jia N."/>
            <person name="Wang J."/>
            <person name="Shi W."/>
            <person name="Du L."/>
            <person name="Sun Y."/>
            <person name="Zhan W."/>
            <person name="Jiang J.F."/>
            <person name="Wang Q."/>
            <person name="Zhang B."/>
            <person name="Ji P."/>
            <person name="Bell-Sakyi L."/>
            <person name="Cui X.M."/>
            <person name="Yuan T.T."/>
            <person name="Jiang B.G."/>
            <person name="Yang W.F."/>
            <person name="Lam T.T."/>
            <person name="Chang Q.C."/>
            <person name="Ding S.J."/>
            <person name="Wang X.J."/>
            <person name="Zhu J.G."/>
            <person name="Ruan X.D."/>
            <person name="Zhao L."/>
            <person name="Wei J.T."/>
            <person name="Ye R.Z."/>
            <person name="Que T.C."/>
            <person name="Du C.H."/>
            <person name="Zhou Y.H."/>
            <person name="Cheng J.X."/>
            <person name="Dai P.F."/>
            <person name="Guo W.B."/>
            <person name="Han X.H."/>
            <person name="Huang E.J."/>
            <person name="Li L.F."/>
            <person name="Wei W."/>
            <person name="Gao Y.C."/>
            <person name="Liu J.Z."/>
            <person name="Shao H.Z."/>
            <person name="Wang X."/>
            <person name="Wang C.C."/>
            <person name="Yang T.C."/>
            <person name="Huo Q.B."/>
            <person name="Li W."/>
            <person name="Chen H.Y."/>
            <person name="Chen S.E."/>
            <person name="Zhou L.G."/>
            <person name="Ni X.B."/>
            <person name="Tian J.H."/>
            <person name="Sheng Y."/>
            <person name="Liu T."/>
            <person name="Pan Y.S."/>
            <person name="Xia L.Y."/>
            <person name="Li J."/>
            <person name="Zhao F."/>
            <person name="Cao W.C."/>
        </authorList>
    </citation>
    <scope>NUCLEOTIDE SEQUENCE [LARGE SCALE GENOMIC DNA]</scope>
    <source>
        <strain evidence="1">Iper-2018</strain>
    </source>
</reference>
<dbReference type="EMBL" id="JABSTQ010010059">
    <property type="protein sequence ID" value="KAG0423764.1"/>
    <property type="molecule type" value="Genomic_DNA"/>
</dbReference>
<evidence type="ECO:0000313" key="1">
    <source>
        <dbReference type="EMBL" id="KAG0423764.1"/>
    </source>
</evidence>
<dbReference type="Proteomes" id="UP000805193">
    <property type="component" value="Unassembled WGS sequence"/>
</dbReference>
<gene>
    <name evidence="1" type="ORF">HPB47_000470</name>
</gene>
<organism evidence="1 2">
    <name type="scientific">Ixodes persulcatus</name>
    <name type="common">Taiga tick</name>
    <dbReference type="NCBI Taxonomy" id="34615"/>
    <lineage>
        <taxon>Eukaryota</taxon>
        <taxon>Metazoa</taxon>
        <taxon>Ecdysozoa</taxon>
        <taxon>Arthropoda</taxon>
        <taxon>Chelicerata</taxon>
        <taxon>Arachnida</taxon>
        <taxon>Acari</taxon>
        <taxon>Parasitiformes</taxon>
        <taxon>Ixodida</taxon>
        <taxon>Ixodoidea</taxon>
        <taxon>Ixodidae</taxon>
        <taxon>Ixodinae</taxon>
        <taxon>Ixodes</taxon>
    </lineage>
</organism>
<evidence type="ECO:0000313" key="2">
    <source>
        <dbReference type="Proteomes" id="UP000805193"/>
    </source>
</evidence>
<name>A0AC60PRM9_IXOPE</name>
<accession>A0AC60PRM9</accession>